<dbReference type="OMA" id="HREPATI"/>
<name>A0A7I4YXU2_HAECO</name>
<keyword evidence="1" id="KW-0732">Signal</keyword>
<dbReference type="WBParaSite" id="HCON_00159310-00001">
    <property type="protein sequence ID" value="HCON_00159310-00001"/>
    <property type="gene ID" value="HCON_00159310"/>
</dbReference>
<dbReference type="OrthoDB" id="5868301at2759"/>
<dbReference type="Proteomes" id="UP000025227">
    <property type="component" value="Unplaced"/>
</dbReference>
<sequence>MNAVVVAIITPLVFSQLYTQPVVYYQNALTSPYGLQTPYLQTPYQQLQYPGLTPGLGLGLYQNTLARELTGGYLNEFRDATGSLNNHGILHREPATIADHASYMSLINDKDNFQASGCGWDATLVKCTDALGLCKGGCRDFAVSASATLHDCRCIPYGYAALLKLVGK</sequence>
<proteinExistence type="predicted"/>
<reference evidence="3" key="1">
    <citation type="submission" date="2020-12" db="UniProtKB">
        <authorList>
            <consortium name="WormBaseParasite"/>
        </authorList>
    </citation>
    <scope>IDENTIFICATION</scope>
    <source>
        <strain evidence="3">MHco3</strain>
    </source>
</reference>
<evidence type="ECO:0000313" key="2">
    <source>
        <dbReference type="Proteomes" id="UP000025227"/>
    </source>
</evidence>
<evidence type="ECO:0000313" key="3">
    <source>
        <dbReference type="WBParaSite" id="HCON_00159310-00001"/>
    </source>
</evidence>
<protein>
    <submittedName>
        <fullName evidence="3">Uncharacterized protein</fullName>
    </submittedName>
</protein>
<evidence type="ECO:0000256" key="1">
    <source>
        <dbReference type="SAM" id="SignalP"/>
    </source>
</evidence>
<keyword evidence="2" id="KW-1185">Reference proteome</keyword>
<accession>A0A7I4YXU2</accession>
<feature type="signal peptide" evidence="1">
    <location>
        <begin position="1"/>
        <end position="15"/>
    </location>
</feature>
<organism evidence="2 3">
    <name type="scientific">Haemonchus contortus</name>
    <name type="common">Barber pole worm</name>
    <dbReference type="NCBI Taxonomy" id="6289"/>
    <lineage>
        <taxon>Eukaryota</taxon>
        <taxon>Metazoa</taxon>
        <taxon>Ecdysozoa</taxon>
        <taxon>Nematoda</taxon>
        <taxon>Chromadorea</taxon>
        <taxon>Rhabditida</taxon>
        <taxon>Rhabditina</taxon>
        <taxon>Rhabditomorpha</taxon>
        <taxon>Strongyloidea</taxon>
        <taxon>Trichostrongylidae</taxon>
        <taxon>Haemonchus</taxon>
    </lineage>
</organism>
<dbReference type="AlphaFoldDB" id="A0A7I4YXU2"/>
<feature type="chain" id="PRO_5029908049" evidence="1">
    <location>
        <begin position="16"/>
        <end position="168"/>
    </location>
</feature>